<dbReference type="EMBL" id="CP024899">
    <property type="protein sequence ID" value="ATX64538.1"/>
    <property type="molecule type" value="Genomic_DNA"/>
</dbReference>
<gene>
    <name evidence="2" type="ORF">BG454_00745</name>
</gene>
<feature type="transmembrane region" description="Helical" evidence="1">
    <location>
        <begin position="28"/>
        <end position="50"/>
    </location>
</feature>
<evidence type="ECO:0000313" key="3">
    <source>
        <dbReference type="Proteomes" id="UP000228948"/>
    </source>
</evidence>
<dbReference type="STRING" id="441209.GCA_001870665_01092"/>
<keyword evidence="1" id="KW-0812">Transmembrane</keyword>
<protein>
    <submittedName>
        <fullName evidence="2">Uncharacterized protein</fullName>
    </submittedName>
</protein>
<dbReference type="KEGG" id="rbg:BG454_00745"/>
<keyword evidence="1" id="KW-1133">Transmembrane helix</keyword>
<name>A0A2K8KCP3_9RHOB</name>
<sequence>MTREKKMVAKTQRDAHGEYQALMFRPSAVVPLMLCGIAGAFISATIVFALGKSLGVVLIAYIVGGSTFALVGALPLLITGPKNQERGQTKGIKT</sequence>
<keyword evidence="3" id="KW-1185">Reference proteome</keyword>
<dbReference type="Proteomes" id="UP000228948">
    <property type="component" value="Chromosome"/>
</dbReference>
<reference evidence="2 3" key="1">
    <citation type="submission" date="2017-11" db="EMBL/GenBank/DDBJ databases">
        <title>Revised Sequence and Annotation of the Rhodobaca barguzinensis strain alga05 Genome.</title>
        <authorList>
            <person name="Kopejtka K."/>
            <person name="Tomasch J.M."/>
            <person name="Bunk B."/>
            <person name="Koblizek M."/>
        </authorList>
    </citation>
    <scope>NUCLEOTIDE SEQUENCE [LARGE SCALE GENOMIC DNA]</scope>
    <source>
        <strain evidence="3">alga05</strain>
    </source>
</reference>
<proteinExistence type="predicted"/>
<feature type="transmembrane region" description="Helical" evidence="1">
    <location>
        <begin position="56"/>
        <end position="78"/>
    </location>
</feature>
<accession>A0A2K8KCP3</accession>
<keyword evidence="1" id="KW-0472">Membrane</keyword>
<organism evidence="2 3">
    <name type="scientific">Roseinatronobacter bogoriensis subsp. barguzinensis</name>
    <dbReference type="NCBI Taxonomy" id="441209"/>
    <lineage>
        <taxon>Bacteria</taxon>
        <taxon>Pseudomonadati</taxon>
        <taxon>Pseudomonadota</taxon>
        <taxon>Alphaproteobacteria</taxon>
        <taxon>Rhodobacterales</taxon>
        <taxon>Paracoccaceae</taxon>
        <taxon>Roseinatronobacter</taxon>
    </lineage>
</organism>
<evidence type="ECO:0000256" key="1">
    <source>
        <dbReference type="SAM" id="Phobius"/>
    </source>
</evidence>
<dbReference type="AlphaFoldDB" id="A0A2K8KCP3"/>
<evidence type="ECO:0000313" key="2">
    <source>
        <dbReference type="EMBL" id="ATX64538.1"/>
    </source>
</evidence>